<keyword evidence="3" id="KW-1185">Reference proteome</keyword>
<gene>
    <name evidence="2" type="ORF">ITX44_36830</name>
</gene>
<dbReference type="Proteomes" id="UP000749040">
    <property type="component" value="Unassembled WGS sequence"/>
</dbReference>
<dbReference type="PANTHER" id="PTHR13696:SF99">
    <property type="entry name" value="COBYRINIC ACID AC-DIAMIDE SYNTHASE"/>
    <property type="match status" value="1"/>
</dbReference>
<evidence type="ECO:0000313" key="2">
    <source>
        <dbReference type="EMBL" id="MBM9510029.1"/>
    </source>
</evidence>
<sequence>MPTQTVPLELVDLAEVRRAATRRRDAVEGDALDRKVIVIVNGKGGVGKSSLSAAIAVAIAKIGKRVLLVEMDEQGNNGEDLGFTGKPLDDGGQAQAAAVLEGKPLAPTGHARPNLFVVPGGDHLEDVVEELYVQRRHAKETGDTTWMSMYAAALDTVRDDYDLIILDVAPGSEVLQLQALVAGDTVLIPSKSDPSSRKGLRTVARRFVTASDHNELLELLGVVLFATNSSATKVQRNIKDSLEADLKGAAPVFEQTIRHVEAAAVHARKVGKVPQELRSDTSLDPGLRESMKKLAGDYQSMTIELLQALTALNEPADDEAEEEGEEA</sequence>
<dbReference type="CDD" id="cd02042">
    <property type="entry name" value="ParAB_family"/>
    <property type="match status" value="1"/>
</dbReference>
<organism evidence="2 3">
    <name type="scientific">Actinacidiphila acididurans</name>
    <dbReference type="NCBI Taxonomy" id="2784346"/>
    <lineage>
        <taxon>Bacteria</taxon>
        <taxon>Bacillati</taxon>
        <taxon>Actinomycetota</taxon>
        <taxon>Actinomycetes</taxon>
        <taxon>Kitasatosporales</taxon>
        <taxon>Streptomycetaceae</taxon>
        <taxon>Actinacidiphila</taxon>
    </lineage>
</organism>
<proteinExistence type="predicted"/>
<evidence type="ECO:0000259" key="1">
    <source>
        <dbReference type="Pfam" id="PF13614"/>
    </source>
</evidence>
<comment type="caution">
    <text evidence="2">The sequence shown here is derived from an EMBL/GenBank/DDBJ whole genome shotgun (WGS) entry which is preliminary data.</text>
</comment>
<dbReference type="RefSeq" id="WP_205363659.1">
    <property type="nucleotide sequence ID" value="NZ_JADKYB010000030.1"/>
</dbReference>
<dbReference type="SUPFAM" id="SSF52540">
    <property type="entry name" value="P-loop containing nucleoside triphosphate hydrolases"/>
    <property type="match status" value="1"/>
</dbReference>
<dbReference type="Gene3D" id="3.40.50.300">
    <property type="entry name" value="P-loop containing nucleotide triphosphate hydrolases"/>
    <property type="match status" value="1"/>
</dbReference>
<reference evidence="2 3" key="1">
    <citation type="submission" date="2021-01" db="EMBL/GenBank/DDBJ databases">
        <title>Streptomyces acididurans sp. nov., isolated from a peat swamp forest soil.</title>
        <authorList>
            <person name="Chantavorakit T."/>
            <person name="Duangmal K."/>
        </authorList>
    </citation>
    <scope>NUCLEOTIDE SEQUENCE [LARGE SCALE GENOMIC DNA]</scope>
    <source>
        <strain evidence="2 3">KK5PA1</strain>
    </source>
</reference>
<name>A0ABS2U347_9ACTN</name>
<protein>
    <submittedName>
        <fullName evidence="2">ParA family protein</fullName>
    </submittedName>
</protein>
<dbReference type="InterPro" id="IPR050678">
    <property type="entry name" value="DNA_Partitioning_ATPase"/>
</dbReference>
<feature type="domain" description="AAA" evidence="1">
    <location>
        <begin position="35"/>
        <end position="211"/>
    </location>
</feature>
<dbReference type="InterPro" id="IPR027417">
    <property type="entry name" value="P-loop_NTPase"/>
</dbReference>
<dbReference type="EMBL" id="JADKYB010000030">
    <property type="protein sequence ID" value="MBM9510029.1"/>
    <property type="molecule type" value="Genomic_DNA"/>
</dbReference>
<evidence type="ECO:0000313" key="3">
    <source>
        <dbReference type="Proteomes" id="UP000749040"/>
    </source>
</evidence>
<dbReference type="Pfam" id="PF13614">
    <property type="entry name" value="AAA_31"/>
    <property type="match status" value="1"/>
</dbReference>
<dbReference type="PANTHER" id="PTHR13696">
    <property type="entry name" value="P-LOOP CONTAINING NUCLEOSIDE TRIPHOSPHATE HYDROLASE"/>
    <property type="match status" value="1"/>
</dbReference>
<dbReference type="InterPro" id="IPR025669">
    <property type="entry name" value="AAA_dom"/>
</dbReference>
<accession>A0ABS2U347</accession>